<evidence type="ECO:0000313" key="2">
    <source>
        <dbReference type="EMBL" id="WGK68958.1"/>
    </source>
</evidence>
<dbReference type="Proteomes" id="UP001228690">
    <property type="component" value="Chromosome"/>
</dbReference>
<gene>
    <name evidence="2" type="ORF">P0082_10795</name>
</gene>
<evidence type="ECO:0000256" key="1">
    <source>
        <dbReference type="SAM" id="MobiDB-lite"/>
    </source>
</evidence>
<reference evidence="2 3" key="1">
    <citation type="submission" date="2023-04" db="EMBL/GenBank/DDBJ databases">
        <title>Spirochaete genome identified in red abalone sample constitutes a novel genus.</title>
        <authorList>
            <person name="Sharma S.P."/>
            <person name="Purcell C.M."/>
            <person name="Hyde J.R."/>
            <person name="Severin A.J."/>
        </authorList>
    </citation>
    <scope>NUCLEOTIDE SEQUENCE [LARGE SCALE GENOMIC DNA]</scope>
    <source>
        <strain evidence="2 3">SP-2023</strain>
    </source>
</reference>
<accession>A0ABY8MGC6</accession>
<feature type="compositionally biased region" description="Basic and acidic residues" evidence="1">
    <location>
        <begin position="606"/>
        <end position="639"/>
    </location>
</feature>
<dbReference type="InterPro" id="IPR011990">
    <property type="entry name" value="TPR-like_helical_dom_sf"/>
</dbReference>
<organism evidence="2 3">
    <name type="scientific">Candidatus Haliotispira prima</name>
    <dbReference type="NCBI Taxonomy" id="3034016"/>
    <lineage>
        <taxon>Bacteria</taxon>
        <taxon>Pseudomonadati</taxon>
        <taxon>Spirochaetota</taxon>
        <taxon>Spirochaetia</taxon>
        <taxon>Spirochaetales</taxon>
        <taxon>Spirochaetaceae</taxon>
        <taxon>Candidatus Haliotispira</taxon>
    </lineage>
</organism>
<feature type="region of interest" description="Disordered" evidence="1">
    <location>
        <begin position="557"/>
        <end position="645"/>
    </location>
</feature>
<dbReference type="SUPFAM" id="SSF48452">
    <property type="entry name" value="TPR-like"/>
    <property type="match status" value="1"/>
</dbReference>
<dbReference type="RefSeq" id="WP_326927145.1">
    <property type="nucleotide sequence ID" value="NZ_CP123443.1"/>
</dbReference>
<evidence type="ECO:0000313" key="3">
    <source>
        <dbReference type="Proteomes" id="UP001228690"/>
    </source>
</evidence>
<dbReference type="EMBL" id="CP123443">
    <property type="protein sequence ID" value="WGK68958.1"/>
    <property type="molecule type" value="Genomic_DNA"/>
</dbReference>
<dbReference type="Gene3D" id="1.25.40.10">
    <property type="entry name" value="Tetratricopeptide repeat domain"/>
    <property type="match status" value="1"/>
</dbReference>
<protein>
    <recommendedName>
        <fullName evidence="4">Tetratricopeptide repeat protein</fullName>
    </recommendedName>
</protein>
<proteinExistence type="predicted"/>
<name>A0ABY8MGC6_9SPIO</name>
<keyword evidence="3" id="KW-1185">Reference proteome</keyword>
<sequence length="645" mass="71991">MTNLFIVFLLTLLVAAGFFAYLFNYLRNNHSEAENEPGELGARDLQEMAKLLNGGGVNNARLVIEQLTHRKLKGRKAVDILTLRMRAFCKLKEYHNAMHCAQQLVQQPQSRFITEMELIEHMAEIYAALGHSEKSYNEYLVLMHKRPNNAKHIFGAASQALEMKQYETAASLCEKVLKLRPDHHACQTKLGRIFYERKLYTRALDYLGQAYSGNYDSNELRYYLALTLMQTSGKDMAALSLLQRVAEDPSWTRQALPRLVKLSAKLGNHREVISSTQQFCTTFGREMSESVLNELKMLRANAHRYLHELEKACQLWSEIDLGTAYYEEAQDHIAMFRVFTEPGVFLDYVTLGPGDFVDLCTKVCHYNLKSRAPKSLYKLESRTLKVMPELSETSEDSPSGTWVRPISGGAIILQIPQIRWAPDSGKPKTPTPACHIFLHLDQDVSDADLQANLRELGIGQEEQDPKIDIHIYAFHLISPLTGAQPAKYNIHEHQPSEFRLLMLGFREQYGKSSATGRGSARLQAKTGADRKVTAKVDADVVLPAAAKHSAREILEQSANSAGFRPAPVTGLGSEADQVSRKEARSGSPSPPAETQAADLIAQLGEAKQDFQLAKDEAGSEAKNETGNKTKQDTAKDAGKADPIQS</sequence>
<evidence type="ECO:0008006" key="4">
    <source>
        <dbReference type="Google" id="ProtNLM"/>
    </source>
</evidence>